<dbReference type="EMBL" id="HQ292619">
    <property type="protein sequence ID" value="ADN97212.1"/>
    <property type="molecule type" value="Genomic_DNA"/>
</dbReference>
<accession>E2JKE0</accession>
<keyword evidence="1" id="KW-0560">Oxidoreductase</keyword>
<dbReference type="Proteomes" id="UP000323386">
    <property type="component" value="Unassembled WGS sequence"/>
</dbReference>
<dbReference type="Gene3D" id="3.40.50.720">
    <property type="entry name" value="NAD(P)-binding Rossmann-like Domain"/>
    <property type="match status" value="1"/>
</dbReference>
<evidence type="ECO:0000313" key="7">
    <source>
        <dbReference type="EMBL" id="ADN97212.1"/>
    </source>
</evidence>
<dbReference type="InterPro" id="IPR036291">
    <property type="entry name" value="NAD(P)-bd_dom_sf"/>
</dbReference>
<sequence length="323" mass="35006">MTKEAVVVTGANGFLGAHVVLSLLAAGYMVHATVRSRSSASGLLRRFESEVSEGSLKVFEVPDLADREAVRGACEGAQYVLHTASPVPSRDMADAVATILDPTLGAIRTIFDVASSLHMRRVVLTTSLSSHLPTPGGSDGTATTTTTTIDETSWNDMDETRLRTLRKPFEVYMGSKTVVERLAWSLSRSTGVGMTTVAPVYIAGPTVCGSPLRSSNLELVRFLRDPARSRIPGWVDVRDVADAHLLALQREQAAGRRLLMCAHPTPASDSTGGLEIDTSLVHDVLGLEYREWKVTVAEFEQQVKAFREQQQQQEGEGRDEVKG</sequence>
<dbReference type="PANTHER" id="PTHR10366">
    <property type="entry name" value="NAD DEPENDENT EPIMERASE/DEHYDRATASE"/>
    <property type="match status" value="1"/>
</dbReference>
<keyword evidence="3" id="KW-0175">Coiled coil</keyword>
<keyword evidence="5" id="KW-0472">Membrane</keyword>
<dbReference type="OrthoDB" id="2735536at2759"/>
<name>E2JKE0_9BASI</name>
<evidence type="ECO:0000313" key="9">
    <source>
        <dbReference type="Proteomes" id="UP000323386"/>
    </source>
</evidence>
<evidence type="ECO:0000313" key="8">
    <source>
        <dbReference type="EMBL" id="SPO35303.1"/>
    </source>
</evidence>
<evidence type="ECO:0000259" key="6">
    <source>
        <dbReference type="Pfam" id="PF01370"/>
    </source>
</evidence>
<protein>
    <submittedName>
        <fullName evidence="7">Putative oxidoreductase</fullName>
    </submittedName>
    <submittedName>
        <fullName evidence="8">Related to Ustilagic Acid hydroxylase</fullName>
    </submittedName>
</protein>
<dbReference type="SUPFAM" id="SSF51735">
    <property type="entry name" value="NAD(P)-binding Rossmann-fold domains"/>
    <property type="match status" value="1"/>
</dbReference>
<dbReference type="InterPro" id="IPR050425">
    <property type="entry name" value="NAD(P)_dehydrat-like"/>
</dbReference>
<dbReference type="AlphaFoldDB" id="E2JKE0"/>
<evidence type="ECO:0000256" key="3">
    <source>
        <dbReference type="SAM" id="Coils"/>
    </source>
</evidence>
<keyword evidence="5" id="KW-0812">Transmembrane</keyword>
<evidence type="ECO:0000256" key="4">
    <source>
        <dbReference type="SAM" id="MobiDB-lite"/>
    </source>
</evidence>
<comment type="similarity">
    <text evidence="2">Belongs to the NAD(P)-dependent epimerase/dehydratase family. Dihydroflavonol-4-reductase subfamily.</text>
</comment>
<keyword evidence="5" id="KW-1133">Transmembrane helix</keyword>
<evidence type="ECO:0000256" key="2">
    <source>
        <dbReference type="ARBA" id="ARBA00023445"/>
    </source>
</evidence>
<dbReference type="Pfam" id="PF01370">
    <property type="entry name" value="Epimerase"/>
    <property type="match status" value="1"/>
</dbReference>
<dbReference type="PANTHER" id="PTHR10366:SF564">
    <property type="entry name" value="STEROL-4-ALPHA-CARBOXYLATE 3-DEHYDROGENASE, DECARBOXYLATING"/>
    <property type="match status" value="1"/>
</dbReference>
<feature type="transmembrane region" description="Helical" evidence="5">
    <location>
        <begin position="6"/>
        <end position="30"/>
    </location>
</feature>
<dbReference type="InterPro" id="IPR001509">
    <property type="entry name" value="Epimerase_deHydtase"/>
</dbReference>
<dbReference type="EMBL" id="OOIP01000001">
    <property type="protein sequence ID" value="SPO35303.1"/>
    <property type="molecule type" value="Genomic_DNA"/>
</dbReference>
<reference evidence="8 9" key="2">
    <citation type="submission" date="2018-03" db="EMBL/GenBank/DDBJ databases">
        <authorList>
            <person name="Guldener U."/>
        </authorList>
    </citation>
    <scope>NUCLEOTIDE SEQUENCE [LARGE SCALE GENOMIC DNA]</scope>
    <source>
        <strain evidence="8 9">DAOM196992</strain>
    </source>
</reference>
<feature type="domain" description="NAD-dependent epimerase/dehydratase" evidence="6">
    <location>
        <begin position="6"/>
        <end position="253"/>
    </location>
</feature>
<keyword evidence="9" id="KW-1185">Reference proteome</keyword>
<dbReference type="GO" id="GO:0016616">
    <property type="term" value="F:oxidoreductase activity, acting on the CH-OH group of donors, NAD or NADP as acceptor"/>
    <property type="evidence" value="ECO:0007669"/>
    <property type="project" value="TreeGrafter"/>
</dbReference>
<proteinExistence type="inferred from homology"/>
<reference evidence="7" key="1">
    <citation type="journal article" date="2011" name="Mol. Microbiol.">
        <title>Identification of a biosynthesis gene cluster for flocculosin a cellobiose lipid produced by the biocontrol agent Pseudozyma flocculosa.</title>
        <authorList>
            <person name="Teichmann B."/>
            <person name="Labbe C."/>
            <person name="Lefebvre F."/>
            <person name="Bolker M."/>
            <person name="Linne U."/>
            <person name="Belanger R.R."/>
        </authorList>
    </citation>
    <scope>NUCLEOTIDE SEQUENCE</scope>
</reference>
<evidence type="ECO:0000256" key="5">
    <source>
        <dbReference type="SAM" id="Phobius"/>
    </source>
</evidence>
<organism evidence="7">
    <name type="scientific">Pseudozyma flocculosa</name>
    <dbReference type="NCBI Taxonomy" id="84751"/>
    <lineage>
        <taxon>Eukaryota</taxon>
        <taxon>Fungi</taxon>
        <taxon>Dikarya</taxon>
        <taxon>Basidiomycota</taxon>
        <taxon>Ustilaginomycotina</taxon>
        <taxon>Ustilaginomycetes</taxon>
        <taxon>Ustilaginales</taxon>
        <taxon>Ustilaginaceae</taxon>
        <taxon>Pseudozyma</taxon>
    </lineage>
</organism>
<gene>
    <name evidence="7" type="primary">fhd1</name>
    <name evidence="8" type="ORF">PSFLO_00774</name>
</gene>
<feature type="coiled-coil region" evidence="3">
    <location>
        <begin position="289"/>
        <end position="316"/>
    </location>
</feature>
<evidence type="ECO:0000256" key="1">
    <source>
        <dbReference type="ARBA" id="ARBA00023002"/>
    </source>
</evidence>
<feature type="region of interest" description="Disordered" evidence="4">
    <location>
        <begin position="129"/>
        <end position="152"/>
    </location>
</feature>